<comment type="caution">
    <text evidence="1">The sequence shown here is derived from an EMBL/GenBank/DDBJ whole genome shotgun (WGS) entry which is preliminary data.</text>
</comment>
<feature type="non-terminal residue" evidence="1">
    <location>
        <position position="1"/>
    </location>
</feature>
<gene>
    <name evidence="1" type="ORF">PFISCL1PPCAC_3177</name>
</gene>
<organism evidence="1 2">
    <name type="scientific">Pristionchus fissidentatus</name>
    <dbReference type="NCBI Taxonomy" id="1538716"/>
    <lineage>
        <taxon>Eukaryota</taxon>
        <taxon>Metazoa</taxon>
        <taxon>Ecdysozoa</taxon>
        <taxon>Nematoda</taxon>
        <taxon>Chromadorea</taxon>
        <taxon>Rhabditida</taxon>
        <taxon>Rhabditina</taxon>
        <taxon>Diplogasteromorpha</taxon>
        <taxon>Diplogasteroidea</taxon>
        <taxon>Neodiplogasteridae</taxon>
        <taxon>Pristionchus</taxon>
    </lineage>
</organism>
<dbReference type="Proteomes" id="UP001432322">
    <property type="component" value="Unassembled WGS sequence"/>
</dbReference>
<dbReference type="SUPFAM" id="SSF81383">
    <property type="entry name" value="F-box domain"/>
    <property type="match status" value="1"/>
</dbReference>
<evidence type="ECO:0000313" key="1">
    <source>
        <dbReference type="EMBL" id="GMT11880.1"/>
    </source>
</evidence>
<evidence type="ECO:0000313" key="2">
    <source>
        <dbReference type="Proteomes" id="UP001432322"/>
    </source>
</evidence>
<reference evidence="1" key="1">
    <citation type="submission" date="2023-10" db="EMBL/GenBank/DDBJ databases">
        <title>Genome assembly of Pristionchus species.</title>
        <authorList>
            <person name="Yoshida K."/>
            <person name="Sommer R.J."/>
        </authorList>
    </citation>
    <scope>NUCLEOTIDE SEQUENCE</scope>
    <source>
        <strain evidence="1">RS5133</strain>
    </source>
</reference>
<protein>
    <recommendedName>
        <fullName evidence="3">F-box domain-containing protein</fullName>
    </recommendedName>
</protein>
<feature type="non-terminal residue" evidence="1">
    <location>
        <position position="82"/>
    </location>
</feature>
<keyword evidence="2" id="KW-1185">Reference proteome</keyword>
<sequence length="82" mass="9382">LHFPHSTRPFVSIMSVDITGQLDNLKIDAELDRETTQCEAAAQLENVKIEAKMDKEDHLSALPDDCIFEVFSFLDRDTLDRM</sequence>
<dbReference type="InterPro" id="IPR036047">
    <property type="entry name" value="F-box-like_dom_sf"/>
</dbReference>
<dbReference type="EMBL" id="BTSY01000001">
    <property type="protein sequence ID" value="GMT11880.1"/>
    <property type="molecule type" value="Genomic_DNA"/>
</dbReference>
<dbReference type="AlphaFoldDB" id="A0AAV5V220"/>
<proteinExistence type="predicted"/>
<accession>A0AAV5V220</accession>
<name>A0AAV5V220_9BILA</name>
<evidence type="ECO:0008006" key="3">
    <source>
        <dbReference type="Google" id="ProtNLM"/>
    </source>
</evidence>